<dbReference type="SMR" id="A0A836GFK4"/>
<name>A0A836GFK4_9TRYP</name>
<feature type="region of interest" description="Disordered" evidence="1">
    <location>
        <begin position="118"/>
        <end position="138"/>
    </location>
</feature>
<evidence type="ECO:0000256" key="1">
    <source>
        <dbReference type="SAM" id="MobiDB-lite"/>
    </source>
</evidence>
<dbReference type="SUPFAM" id="SSF58038">
    <property type="entry name" value="SNARE fusion complex"/>
    <property type="match status" value="1"/>
</dbReference>
<dbReference type="Proteomes" id="UP000673552">
    <property type="component" value="Chromosome 36"/>
</dbReference>
<dbReference type="OrthoDB" id="272900at2759"/>
<dbReference type="RefSeq" id="XP_067174247.1">
    <property type="nucleotide sequence ID" value="XM_067318142.1"/>
</dbReference>
<dbReference type="InterPro" id="IPR000727">
    <property type="entry name" value="T_SNARE_dom"/>
</dbReference>
<protein>
    <recommendedName>
        <fullName evidence="2">t-SNARE coiled-coil homology domain-containing protein</fullName>
    </recommendedName>
</protein>
<dbReference type="EMBL" id="JAFEUZ010000036">
    <property type="protein sequence ID" value="KAG5464310.1"/>
    <property type="molecule type" value="Genomic_DNA"/>
</dbReference>
<feature type="compositionally biased region" description="Low complexity" evidence="1">
    <location>
        <begin position="119"/>
        <end position="130"/>
    </location>
</feature>
<proteinExistence type="predicted"/>
<dbReference type="GeneID" id="92510654"/>
<feature type="region of interest" description="Disordered" evidence="1">
    <location>
        <begin position="16"/>
        <end position="41"/>
    </location>
</feature>
<comment type="caution">
    <text evidence="3">The sequence shown here is derived from an EMBL/GenBank/DDBJ whole genome shotgun (WGS) entry which is preliminary data.</text>
</comment>
<dbReference type="Gene3D" id="1.20.5.110">
    <property type="match status" value="1"/>
</dbReference>
<feature type="domain" description="T-SNARE coiled-coil homology" evidence="2">
    <location>
        <begin position="379"/>
        <end position="441"/>
    </location>
</feature>
<dbReference type="KEGG" id="lmat:92510654"/>
<evidence type="ECO:0000259" key="2">
    <source>
        <dbReference type="PROSITE" id="PS50192"/>
    </source>
</evidence>
<sequence>MDISYQLWSLVEQARRSSTTRSGRTRPARRKRTAEEEQATESLLTTSKALDDTAVVAICRATANIAAVLAALDAATLSSTAHLQSSLLLSDAELLSVSSSLKAFTETLNKVAALTTTQSGRGRSDGVSSSAEGSDDGFESLSVGKPALQRAQAGSGVAAHLRQAVSILEQRIAAKRLQVALAKEELALYKTEMFLYGHCGMLSCSDDEAAELARYMETVRKDVVSRGQRGAIAGDSVGAGELFDDAGAQQRRHHSVAKLQPSMPGFGTTFRVVDGMVQRAAETFKVAGSHADAALQVALTGRHSAARELLHVGTASVAEMLMMGTGSGGGSRSKLSRPPAERCLSTSGVGAPPLPTLQPYQLTEDEEARLQEQNRALLQAQHEASAQDAKAVEASVRELSQLTSLMSEQVVQQNEQFSVLFKNTETAQAHLQKAVEEVQKPLGVFWNPTRQLVAALLMCTAVLLTANWASR</sequence>
<gene>
    <name evidence="3" type="ORF">LSCM1_00492</name>
</gene>
<keyword evidence="4" id="KW-1185">Reference proteome</keyword>
<evidence type="ECO:0000313" key="4">
    <source>
        <dbReference type="Proteomes" id="UP000673552"/>
    </source>
</evidence>
<feature type="region of interest" description="Disordered" evidence="1">
    <location>
        <begin position="326"/>
        <end position="350"/>
    </location>
</feature>
<reference evidence="3 4" key="1">
    <citation type="submission" date="2021-03" db="EMBL/GenBank/DDBJ databases">
        <title>Leishmania (Mundinia) martiniquensis Genome sequencing and assembly.</title>
        <authorList>
            <person name="Almutairi H."/>
            <person name="Gatherer D."/>
        </authorList>
    </citation>
    <scope>NUCLEOTIDE SEQUENCE [LARGE SCALE GENOMIC DNA]</scope>
    <source>
        <strain evidence="3">LSCM1</strain>
    </source>
</reference>
<dbReference type="PROSITE" id="PS50192">
    <property type="entry name" value="T_SNARE"/>
    <property type="match status" value="1"/>
</dbReference>
<evidence type="ECO:0000313" key="3">
    <source>
        <dbReference type="EMBL" id="KAG5464310.1"/>
    </source>
</evidence>
<dbReference type="AlphaFoldDB" id="A0A836GFK4"/>
<feature type="compositionally biased region" description="Basic residues" evidence="1">
    <location>
        <begin position="23"/>
        <end position="32"/>
    </location>
</feature>
<accession>A0A836GFK4</accession>
<organism evidence="3 4">
    <name type="scientific">Leishmania martiniquensis</name>
    <dbReference type="NCBI Taxonomy" id="1580590"/>
    <lineage>
        <taxon>Eukaryota</taxon>
        <taxon>Discoba</taxon>
        <taxon>Euglenozoa</taxon>
        <taxon>Kinetoplastea</taxon>
        <taxon>Metakinetoplastina</taxon>
        <taxon>Trypanosomatida</taxon>
        <taxon>Trypanosomatidae</taxon>
        <taxon>Leishmaniinae</taxon>
        <taxon>Leishmania</taxon>
    </lineage>
</organism>